<organism evidence="12 13">
    <name type="scientific">Desulfuromonas versatilis</name>
    <dbReference type="NCBI Taxonomy" id="2802975"/>
    <lineage>
        <taxon>Bacteria</taxon>
        <taxon>Pseudomonadati</taxon>
        <taxon>Thermodesulfobacteriota</taxon>
        <taxon>Desulfuromonadia</taxon>
        <taxon>Desulfuromonadales</taxon>
        <taxon>Desulfuromonadaceae</taxon>
        <taxon>Desulfuromonas</taxon>
    </lineage>
</organism>
<keyword evidence="5" id="KW-0479">Metal-binding</keyword>
<evidence type="ECO:0000256" key="10">
    <source>
        <dbReference type="ARBA" id="ARBA00049131"/>
    </source>
</evidence>
<keyword evidence="9" id="KW-0408">Iron</keyword>
<dbReference type="InterPro" id="IPR003321">
    <property type="entry name" value="Cyt_c552"/>
</dbReference>
<dbReference type="EC" id="1.7.2.2" evidence="3"/>
<evidence type="ECO:0000256" key="7">
    <source>
        <dbReference type="ARBA" id="ARBA00022837"/>
    </source>
</evidence>
<evidence type="ECO:0000256" key="3">
    <source>
        <dbReference type="ARBA" id="ARBA00011887"/>
    </source>
</evidence>
<dbReference type="PIRSF" id="PIRSF000243">
    <property type="entry name" value="Cyt_c552"/>
    <property type="match status" value="1"/>
</dbReference>
<evidence type="ECO:0000256" key="11">
    <source>
        <dbReference type="SAM" id="Coils"/>
    </source>
</evidence>
<protein>
    <recommendedName>
        <fullName evidence="3">nitrite reductase (cytochrome; ammonia-forming)</fullName>
        <ecNumber evidence="3">1.7.2.2</ecNumber>
    </recommendedName>
</protein>
<sequence>MALFILVGTRAVGGHAAAGVESENGPAKIAEGTIDPEVWGAAYPAQYESWKSTAEPTPVGKSRYKRGFDTDGIIYNKIDEYPYLALLLKGWGYGVEFTEPRGHVYMVRDQLEVEPARLKAGGSCLSCKTPYAPALYGKMGSDYFSKPFEEVRSKIPAKDQLLGVACADCHQSGDLSLKISRGFTLGKALQALGKDQAAFSEQDKRSLVCAQCHVTYSIPKDQAMKSTDVVFPWSGGKWGDVSIENIIENIRSNPAYGEWTQSVTGFKLGFVRHPEFELFSRNSPHWQQGLSCADCHMPASESNGETISDHRIMSPLKNDLKACAQCHEEDAETLREKVFAIQDEVASLLIRNGYATARVAKLFELTHGAQAEGIIIDNALYDQAKDAYEEAFYRIMFIQNENSTGFHNPPETLRVLGDAKRYAAQADSFLRQALAAAKVEVPETVDLELEKYLNNRGEKKLQFAPEMEIKAPKGSR</sequence>
<dbReference type="PANTHER" id="PTHR30633:SF0">
    <property type="entry name" value="CYTOCHROME C-552"/>
    <property type="match status" value="1"/>
</dbReference>
<evidence type="ECO:0000256" key="1">
    <source>
        <dbReference type="ARBA" id="ARBA00004196"/>
    </source>
</evidence>
<evidence type="ECO:0000313" key="12">
    <source>
        <dbReference type="EMBL" id="BCR07003.1"/>
    </source>
</evidence>
<dbReference type="SUPFAM" id="SSF48695">
    <property type="entry name" value="Multiheme cytochromes"/>
    <property type="match status" value="1"/>
</dbReference>
<evidence type="ECO:0000256" key="6">
    <source>
        <dbReference type="ARBA" id="ARBA00022729"/>
    </source>
</evidence>
<feature type="coiled-coil region" evidence="11">
    <location>
        <begin position="317"/>
        <end position="344"/>
    </location>
</feature>
<keyword evidence="8" id="KW-0560">Oxidoreductase</keyword>
<reference evidence="12 13" key="1">
    <citation type="journal article" date="2016" name="C (Basel)">
        <title>Selective Growth of and Electricity Production by Marine Exoelectrogenic Bacteria in Self-Aggregated Hydrogel of Microbially Reduced Graphene Oxide.</title>
        <authorList>
            <person name="Yoshida N."/>
            <person name="Goto Y."/>
            <person name="Miyata Y."/>
        </authorList>
    </citation>
    <scope>NUCLEOTIDE SEQUENCE [LARGE SCALE GENOMIC DNA]</scope>
    <source>
        <strain evidence="12 13">NIT-T3</strain>
    </source>
</reference>
<keyword evidence="6" id="KW-0732">Signal</keyword>
<comment type="catalytic activity">
    <reaction evidence="10">
        <text>6 Fe(III)-[cytochrome c] + NH4(+) + 2 H2O = 6 Fe(II)-[cytochrome c] + nitrite + 8 H(+)</text>
        <dbReference type="Rhea" id="RHEA:13089"/>
        <dbReference type="Rhea" id="RHEA-COMP:10350"/>
        <dbReference type="Rhea" id="RHEA-COMP:14399"/>
        <dbReference type="ChEBI" id="CHEBI:15377"/>
        <dbReference type="ChEBI" id="CHEBI:15378"/>
        <dbReference type="ChEBI" id="CHEBI:16301"/>
        <dbReference type="ChEBI" id="CHEBI:28938"/>
        <dbReference type="ChEBI" id="CHEBI:29033"/>
        <dbReference type="ChEBI" id="CHEBI:29034"/>
        <dbReference type="EC" id="1.7.2.2"/>
    </reaction>
</comment>
<comment type="similarity">
    <text evidence="2">Belongs to the cytochrome c-552 family.</text>
</comment>
<dbReference type="PANTHER" id="PTHR30633">
    <property type="entry name" value="CYTOCHROME C-552 RESPIRATORY NITRITE REDUCTASE"/>
    <property type="match status" value="1"/>
</dbReference>
<dbReference type="Gene3D" id="1.20.140.10">
    <property type="entry name" value="Butyryl-CoA Dehydrogenase, subunit A, domain 3"/>
    <property type="match status" value="1"/>
</dbReference>
<comment type="subcellular location">
    <subcellularLocation>
        <location evidence="1">Cell envelope</location>
    </subcellularLocation>
</comment>
<keyword evidence="4" id="KW-0349">Heme</keyword>
<reference evidence="12 13" key="2">
    <citation type="journal article" date="2021" name="Int. J. Syst. Evol. Microbiol.">
        <title>Isolation and Polyphasic Characterization of Desulfuromonas versatilis sp. Nov., an Electrogenic Bacteria Capable of Versatile Metabolism Isolated from a Graphene Oxide-Reducing Enrichment Culture.</title>
        <authorList>
            <person name="Xie L."/>
            <person name="Yoshida N."/>
            <person name="Ishii S."/>
            <person name="Meng L."/>
        </authorList>
    </citation>
    <scope>NUCLEOTIDE SEQUENCE [LARGE SCALE GENOMIC DNA]</scope>
    <source>
        <strain evidence="12 13">NIT-T3</strain>
    </source>
</reference>
<dbReference type="Gene3D" id="1.10.1130.10">
    <property type="entry name" value="Flavocytochrome C3, Chain A"/>
    <property type="match status" value="1"/>
</dbReference>
<dbReference type="CDD" id="cd00548">
    <property type="entry name" value="NrfA-like"/>
    <property type="match status" value="1"/>
</dbReference>
<keyword evidence="7" id="KW-0106">Calcium</keyword>
<dbReference type="InterPro" id="IPR036280">
    <property type="entry name" value="Multihaem_cyt_sf"/>
</dbReference>
<dbReference type="Pfam" id="PF02335">
    <property type="entry name" value="Cytochrom_C552"/>
    <property type="match status" value="1"/>
</dbReference>
<evidence type="ECO:0000256" key="5">
    <source>
        <dbReference type="ARBA" id="ARBA00022723"/>
    </source>
</evidence>
<name>A0ABN6E3W5_9BACT</name>
<keyword evidence="11" id="KW-0175">Coiled coil</keyword>
<evidence type="ECO:0000256" key="2">
    <source>
        <dbReference type="ARBA" id="ARBA00009288"/>
    </source>
</evidence>
<dbReference type="Proteomes" id="UP001319827">
    <property type="component" value="Chromosome"/>
</dbReference>
<evidence type="ECO:0000256" key="9">
    <source>
        <dbReference type="ARBA" id="ARBA00023004"/>
    </source>
</evidence>
<accession>A0ABN6E3W5</accession>
<gene>
    <name evidence="12" type="primary">nrfA_2</name>
    <name evidence="12" type="ORF">DESUT3_40720</name>
</gene>
<proteinExistence type="inferred from homology"/>
<evidence type="ECO:0000313" key="13">
    <source>
        <dbReference type="Proteomes" id="UP001319827"/>
    </source>
</evidence>
<evidence type="ECO:0000256" key="4">
    <source>
        <dbReference type="ARBA" id="ARBA00022617"/>
    </source>
</evidence>
<evidence type="ECO:0000256" key="8">
    <source>
        <dbReference type="ARBA" id="ARBA00023002"/>
    </source>
</evidence>
<keyword evidence="13" id="KW-1185">Reference proteome</keyword>
<dbReference type="EMBL" id="AP024355">
    <property type="protein sequence ID" value="BCR07003.1"/>
    <property type="molecule type" value="Genomic_DNA"/>
</dbReference>